<accession>A0A6J7DBU0</accession>
<dbReference type="AlphaFoldDB" id="A0A6J7DBU0"/>
<reference evidence="2" key="1">
    <citation type="submission" date="2020-05" db="EMBL/GenBank/DDBJ databases">
        <authorList>
            <person name="Chiriac C."/>
            <person name="Salcher M."/>
            <person name="Ghai R."/>
            <person name="Kavagutti S V."/>
        </authorList>
    </citation>
    <scope>NUCLEOTIDE SEQUENCE</scope>
</reference>
<dbReference type="EMBL" id="CAFBLQ010000046">
    <property type="protein sequence ID" value="CAB4867791.1"/>
    <property type="molecule type" value="Genomic_DNA"/>
</dbReference>
<evidence type="ECO:0000313" key="2">
    <source>
        <dbReference type="EMBL" id="CAB4867791.1"/>
    </source>
</evidence>
<organism evidence="2">
    <name type="scientific">freshwater metagenome</name>
    <dbReference type="NCBI Taxonomy" id="449393"/>
    <lineage>
        <taxon>unclassified sequences</taxon>
        <taxon>metagenomes</taxon>
        <taxon>ecological metagenomes</taxon>
    </lineage>
</organism>
<feature type="compositionally biased region" description="Low complexity" evidence="1">
    <location>
        <begin position="73"/>
        <end position="88"/>
    </location>
</feature>
<evidence type="ECO:0000256" key="1">
    <source>
        <dbReference type="SAM" id="MobiDB-lite"/>
    </source>
</evidence>
<feature type="region of interest" description="Disordered" evidence="1">
    <location>
        <begin position="61"/>
        <end position="102"/>
    </location>
</feature>
<protein>
    <submittedName>
        <fullName evidence="2">Unannotated protein</fullName>
    </submittedName>
</protein>
<sequence>MSSSSGYSGTFTSVPSACGTRAHSPCPPSIGPSAPLKLKKAPLTQDDVMPLQQFTQVPSLTANGAITKSPGRSVVTSAPTSSMTPTSSCPIRLGSGSRLIPR</sequence>
<gene>
    <name evidence="2" type="ORF">UFOPK3423_00575</name>
</gene>
<name>A0A6J7DBU0_9ZZZZ</name>
<feature type="region of interest" description="Disordered" evidence="1">
    <location>
        <begin position="1"/>
        <end position="35"/>
    </location>
</feature>
<feature type="compositionally biased region" description="Low complexity" evidence="1">
    <location>
        <begin position="1"/>
        <end position="13"/>
    </location>
</feature>
<proteinExistence type="predicted"/>